<comment type="caution">
    <text evidence="4">The sequence shown here is derived from an EMBL/GenBank/DDBJ whole genome shotgun (WGS) entry which is preliminary data.</text>
</comment>
<protein>
    <submittedName>
        <fullName evidence="4">Histone acetyltransferase</fullName>
        <ecNumber evidence="4">2.3.1.-</ecNumber>
    </submittedName>
</protein>
<evidence type="ECO:0000256" key="1">
    <source>
        <dbReference type="ARBA" id="ARBA00022679"/>
    </source>
</evidence>
<dbReference type="Gene3D" id="3.40.630.30">
    <property type="match status" value="1"/>
</dbReference>
<dbReference type="RefSeq" id="WP_064720050.1">
    <property type="nucleotide sequence ID" value="NZ_LXEV01000023.1"/>
</dbReference>
<dbReference type="PANTHER" id="PTHR43420">
    <property type="entry name" value="ACETYLTRANSFERASE"/>
    <property type="match status" value="1"/>
</dbReference>
<dbReference type="InterPro" id="IPR016181">
    <property type="entry name" value="Acyl_CoA_acyltransferase"/>
</dbReference>
<dbReference type="AlphaFoldDB" id="A0AAJ3HRS6"/>
<reference evidence="4 5" key="1">
    <citation type="submission" date="2016-04" db="EMBL/GenBank/DDBJ databases">
        <title>ATOL: Assembling a taxonomically balanced genome-scale reconstruction of the evolutionary history of the Enterobacteriaceae.</title>
        <authorList>
            <person name="Plunkett G.III."/>
            <person name="Neeno-Eckwall E.C."/>
            <person name="Glasner J.D."/>
            <person name="Perna N.T."/>
        </authorList>
    </citation>
    <scope>NUCLEOTIDE SEQUENCE [LARGE SCALE GENOMIC DNA]</scope>
    <source>
        <strain evidence="4 5">ATCC 700826</strain>
    </source>
</reference>
<dbReference type="EC" id="2.3.1.-" evidence="4"/>
<name>A0AAJ3HRS6_PROHU</name>
<dbReference type="Proteomes" id="UP000078250">
    <property type="component" value="Unassembled WGS sequence"/>
</dbReference>
<organism evidence="4 5">
    <name type="scientific">Proteus hauseri ATCC 700826</name>
    <dbReference type="NCBI Taxonomy" id="1354271"/>
    <lineage>
        <taxon>Bacteria</taxon>
        <taxon>Pseudomonadati</taxon>
        <taxon>Pseudomonadota</taxon>
        <taxon>Gammaproteobacteria</taxon>
        <taxon>Enterobacterales</taxon>
        <taxon>Morganellaceae</taxon>
        <taxon>Proteus</taxon>
    </lineage>
</organism>
<dbReference type="CDD" id="cd04301">
    <property type="entry name" value="NAT_SF"/>
    <property type="match status" value="1"/>
</dbReference>
<evidence type="ECO:0000313" key="5">
    <source>
        <dbReference type="Proteomes" id="UP000078250"/>
    </source>
</evidence>
<dbReference type="SUPFAM" id="SSF55729">
    <property type="entry name" value="Acyl-CoA N-acyltransferases (Nat)"/>
    <property type="match status" value="1"/>
</dbReference>
<dbReference type="InterPro" id="IPR000182">
    <property type="entry name" value="GNAT_dom"/>
</dbReference>
<accession>A0AAJ3HRS6</accession>
<dbReference type="PROSITE" id="PS51186">
    <property type="entry name" value="GNAT"/>
    <property type="match status" value="1"/>
</dbReference>
<dbReference type="InterPro" id="IPR050680">
    <property type="entry name" value="YpeA/RimI_acetyltransf"/>
</dbReference>
<evidence type="ECO:0000313" key="4">
    <source>
        <dbReference type="EMBL" id="OAT46607.1"/>
    </source>
</evidence>
<keyword evidence="5" id="KW-1185">Reference proteome</keyword>
<sequence>MQSLNEHYMLRAATQKDTAEIIQLFTLAFSRKLHAFHIDRTIPNQQHQLEAIWNEQARKPNQVQFVVTDANAIVATFCLAIKESRFKTSEFTKTPVSKHWEYGIINYIKQQIFFSLFNYEPNKQEAYLSHIAVSPAYQGKGIASLILKWIFQYSKNNLKKNYLSLYVDTKHTGAIHLYKKSGFNIKKKESSLITQSFFNIKQWYYMSQKL</sequence>
<evidence type="ECO:0000256" key="2">
    <source>
        <dbReference type="ARBA" id="ARBA00023315"/>
    </source>
</evidence>
<feature type="domain" description="N-acetyltransferase" evidence="3">
    <location>
        <begin position="8"/>
        <end position="210"/>
    </location>
</feature>
<keyword evidence="1 4" id="KW-0808">Transferase</keyword>
<gene>
    <name evidence="4" type="ORF">M997_2088</name>
</gene>
<dbReference type="EMBL" id="LXEV01000023">
    <property type="protein sequence ID" value="OAT46607.1"/>
    <property type="molecule type" value="Genomic_DNA"/>
</dbReference>
<evidence type="ECO:0000259" key="3">
    <source>
        <dbReference type="PROSITE" id="PS51186"/>
    </source>
</evidence>
<dbReference type="Pfam" id="PF00583">
    <property type="entry name" value="Acetyltransf_1"/>
    <property type="match status" value="1"/>
</dbReference>
<dbReference type="GO" id="GO:0016747">
    <property type="term" value="F:acyltransferase activity, transferring groups other than amino-acyl groups"/>
    <property type="evidence" value="ECO:0007669"/>
    <property type="project" value="InterPro"/>
</dbReference>
<proteinExistence type="predicted"/>
<keyword evidence="2 4" id="KW-0012">Acyltransferase</keyword>